<evidence type="ECO:0000313" key="2">
    <source>
        <dbReference type="EMBL" id="KAF9465220.1"/>
    </source>
</evidence>
<dbReference type="AlphaFoldDB" id="A0A9P6CKD0"/>
<name>A0A9P6CKD0_9AGAR</name>
<gene>
    <name evidence="2" type="ORF">BDZ94DRAFT_1296715</name>
</gene>
<protein>
    <submittedName>
        <fullName evidence="2">Uncharacterized protein</fullName>
    </submittedName>
</protein>
<evidence type="ECO:0000256" key="1">
    <source>
        <dbReference type="SAM" id="MobiDB-lite"/>
    </source>
</evidence>
<evidence type="ECO:0000313" key="3">
    <source>
        <dbReference type="Proteomes" id="UP000807353"/>
    </source>
</evidence>
<feature type="compositionally biased region" description="Basic and acidic residues" evidence="1">
    <location>
        <begin position="163"/>
        <end position="175"/>
    </location>
</feature>
<dbReference type="EMBL" id="MU150249">
    <property type="protein sequence ID" value="KAF9465220.1"/>
    <property type="molecule type" value="Genomic_DNA"/>
</dbReference>
<dbReference type="Proteomes" id="UP000807353">
    <property type="component" value="Unassembled WGS sequence"/>
</dbReference>
<accession>A0A9P6CKD0</accession>
<feature type="compositionally biased region" description="Basic and acidic residues" evidence="1">
    <location>
        <begin position="127"/>
        <end position="141"/>
    </location>
</feature>
<keyword evidence="3" id="KW-1185">Reference proteome</keyword>
<organism evidence="2 3">
    <name type="scientific">Collybia nuda</name>
    <dbReference type="NCBI Taxonomy" id="64659"/>
    <lineage>
        <taxon>Eukaryota</taxon>
        <taxon>Fungi</taxon>
        <taxon>Dikarya</taxon>
        <taxon>Basidiomycota</taxon>
        <taxon>Agaricomycotina</taxon>
        <taxon>Agaricomycetes</taxon>
        <taxon>Agaricomycetidae</taxon>
        <taxon>Agaricales</taxon>
        <taxon>Tricholomatineae</taxon>
        <taxon>Clitocybaceae</taxon>
        <taxon>Collybia</taxon>
    </lineage>
</organism>
<feature type="region of interest" description="Disordered" evidence="1">
    <location>
        <begin position="99"/>
        <end position="141"/>
    </location>
</feature>
<proteinExistence type="predicted"/>
<reference evidence="2" key="1">
    <citation type="submission" date="2020-11" db="EMBL/GenBank/DDBJ databases">
        <authorList>
            <consortium name="DOE Joint Genome Institute"/>
            <person name="Ahrendt S."/>
            <person name="Riley R."/>
            <person name="Andreopoulos W."/>
            <person name="Labutti K."/>
            <person name="Pangilinan J."/>
            <person name="Ruiz-Duenas F.J."/>
            <person name="Barrasa J.M."/>
            <person name="Sanchez-Garcia M."/>
            <person name="Camarero S."/>
            <person name="Miyauchi S."/>
            <person name="Serrano A."/>
            <person name="Linde D."/>
            <person name="Babiker R."/>
            <person name="Drula E."/>
            <person name="Ayuso-Fernandez I."/>
            <person name="Pacheco R."/>
            <person name="Padilla G."/>
            <person name="Ferreira P."/>
            <person name="Barriuso J."/>
            <person name="Kellner H."/>
            <person name="Castanera R."/>
            <person name="Alfaro M."/>
            <person name="Ramirez L."/>
            <person name="Pisabarro A.G."/>
            <person name="Kuo A."/>
            <person name="Tritt A."/>
            <person name="Lipzen A."/>
            <person name="He G."/>
            <person name="Yan M."/>
            <person name="Ng V."/>
            <person name="Cullen D."/>
            <person name="Martin F."/>
            <person name="Rosso M.-N."/>
            <person name="Henrissat B."/>
            <person name="Hibbett D."/>
            <person name="Martinez A.T."/>
            <person name="Grigoriev I.V."/>
        </authorList>
    </citation>
    <scope>NUCLEOTIDE SEQUENCE</scope>
    <source>
        <strain evidence="2">CBS 247.69</strain>
    </source>
</reference>
<comment type="caution">
    <text evidence="2">The sequence shown here is derived from an EMBL/GenBank/DDBJ whole genome shotgun (WGS) entry which is preliminary data.</text>
</comment>
<dbReference type="OrthoDB" id="3262817at2759"/>
<feature type="region of interest" description="Disordered" evidence="1">
    <location>
        <begin position="153"/>
        <end position="228"/>
    </location>
</feature>
<sequence length="379" mass="42306">MFITSTINPLTKSNNDIPVVLLCHEETRKFILRPKDYADLVQIVQDNFDLGPDTAPVFETSTLDICRGKSVEIDESAYPLMSEFLDEITVVCKERVGGRESPQFGRERTPQTLQTPAVTPPAQRKVATREEEAKEPHRDEMKFDTRPKQAVVLGSAEKKKQRSWQDRSDSEEVQIKAEAPLIQKSVSLTEERSSKTPRMASDPPRRKVEIPAEEEEEEGEQRLDMGGTWGGIEEPAEVPVEQHKISHRAATERLRQSLANSREEIPSVPMRSVNFAKNNERFNVTIFGPRTSQEAAFKTRGQHTVKKVLAGACKTFGVRFEGASLAVLTSFYDEDGEVVQSMAKCDGEATIAESGIDEYTQLMIVLPHGAGQDSGSDEE</sequence>